<accession>A0A401XLX8</accession>
<dbReference type="OrthoDB" id="9768769at2"/>
<keyword evidence="7" id="KW-0255">Endonuclease</keyword>
<dbReference type="InterPro" id="IPR043128">
    <property type="entry name" value="Rev_trsase/Diguanyl_cyclase"/>
</dbReference>
<evidence type="ECO:0000256" key="7">
    <source>
        <dbReference type="ARBA" id="ARBA00022759"/>
    </source>
</evidence>
<organism evidence="14 15">
    <name type="scientific">Thermaurantimonas aggregans</name>
    <dbReference type="NCBI Taxonomy" id="2173829"/>
    <lineage>
        <taxon>Bacteria</taxon>
        <taxon>Pseudomonadati</taxon>
        <taxon>Bacteroidota</taxon>
        <taxon>Flavobacteriia</taxon>
        <taxon>Flavobacteriales</taxon>
        <taxon>Schleiferiaceae</taxon>
        <taxon>Thermaurantimonas</taxon>
    </lineage>
</organism>
<evidence type="ECO:0000313" key="15">
    <source>
        <dbReference type="Proteomes" id="UP000286715"/>
    </source>
</evidence>
<evidence type="ECO:0000256" key="9">
    <source>
        <dbReference type="ARBA" id="ARBA00022839"/>
    </source>
</evidence>
<dbReference type="InterPro" id="IPR041062">
    <property type="entry name" value="Csm1_B"/>
</dbReference>
<dbReference type="GO" id="GO:0005524">
    <property type="term" value="F:ATP binding"/>
    <property type="evidence" value="ECO:0007669"/>
    <property type="project" value="UniProtKB-KW"/>
</dbReference>
<comment type="caution">
    <text evidence="14">The sequence shown here is derived from an EMBL/GenBank/DDBJ whole genome shotgun (WGS) entry which is preliminary data.</text>
</comment>
<dbReference type="GO" id="GO:0016740">
    <property type="term" value="F:transferase activity"/>
    <property type="evidence" value="ECO:0007669"/>
    <property type="project" value="UniProtKB-KW"/>
</dbReference>
<evidence type="ECO:0000256" key="5">
    <source>
        <dbReference type="ARBA" id="ARBA00022722"/>
    </source>
</evidence>
<dbReference type="InterPro" id="IPR054767">
    <property type="entry name" value="Cas10-Cmr2_palm2"/>
</dbReference>
<proteinExistence type="inferred from homology"/>
<evidence type="ECO:0000256" key="12">
    <source>
        <dbReference type="ARBA" id="ARBA00032922"/>
    </source>
</evidence>
<dbReference type="PANTHER" id="PTHR36528:SF1">
    <property type="entry name" value="CRISPR SYSTEM SINGLE-STRAND-SPECIFIC DEOXYRIBONUCLEASE CAS10_CSM1 (SUBTYPE III-A)"/>
    <property type="match status" value="1"/>
</dbReference>
<dbReference type="Gene3D" id="3.30.70.270">
    <property type="match status" value="1"/>
</dbReference>
<keyword evidence="15" id="KW-1185">Reference proteome</keyword>
<dbReference type="PROSITE" id="PS50887">
    <property type="entry name" value="GGDEF"/>
    <property type="match status" value="1"/>
</dbReference>
<dbReference type="InterPro" id="IPR052117">
    <property type="entry name" value="Cas10/Csm1_subtype-III-A"/>
</dbReference>
<keyword evidence="10" id="KW-0067">ATP-binding</keyword>
<dbReference type="Pfam" id="PF18211">
    <property type="entry name" value="Csm1_B"/>
    <property type="match status" value="1"/>
</dbReference>
<keyword evidence="5" id="KW-0540">Nuclease</keyword>
<name>A0A401XLX8_9FLAO</name>
<dbReference type="Pfam" id="PF01966">
    <property type="entry name" value="HD"/>
    <property type="match status" value="1"/>
</dbReference>
<sequence>MKNATDRDIVYLAALLHDIGKFFQRADPDGMKTTRLLEPEIRKLESVYCPNQGNYYSHLHVLWTAQFIKNNNLEFTVDDLNLMRLACAHHKPGKIDEQLIALADKLSSGMDRIKSNSINENDDNTQKSFKKVRLHNVMEYVSRPDDYSGIHRFDIQPFEYNSALDASAVKELSFSNDKDSFTNDPKYSEVWQAFSRDIKSIDTKSDLKTWIESFTYVLEKHARFIPSSTVDLPDVSLYDHLRTSAGLAISLYDYLIENYKSINEPNVKLPDIDTPFALLIGADLSGIQSFIYNISSKNAAKSLKGRSFYLQWLIDNVLYCFLKKTGLYRGNVIIDSGGGFHVLAPNTAQVRQTVDELRTTINEWLFNNFGTRLFISIDYIEITSKNLLQQEDISIPSLADKWTELHKKLERHKVQRYDKMFISEDAYPKFFEPGIAPKFDDIDDISGDIIEPENKIGKNRSRQSQLQIELGRQLKNSAGLIVAEDIGINSQEKFFEFDFQCAYTKKGVLIEKRNEKYYYKGNHVENGRSLLFNATDFLVPLFSERNVIKGFTFYGGNTYPADEDGEPKTFDELAGEGDFKRLGILRMDVDNLGALFKNGFSRKKHSISRLATLSRSLDFFFKGYLNNLVGTHKSDCYILYSGGDDLFLLGKWDVILEIAEIIRNDFREYTAYNPNLSISGGIVFVKGKFPAKRFAKLAENEEKNAKSHKVSNGEISLEKNSLSVFGFALNWDTEWPMVKHLYKTIYSKLMNGELNKSFISRVLTFYEYRKLTPDNVSWRWLLAYTFGRMIERDKNQREFLQAFHTSAFTDSYIKFGDYSIFLNGISTNQAGEKLISGSGNSFLDLAAVACRLAEFKWRSLT</sequence>
<keyword evidence="4" id="KW-0808">Transferase</keyword>
<evidence type="ECO:0000256" key="10">
    <source>
        <dbReference type="ARBA" id="ARBA00022840"/>
    </source>
</evidence>
<keyword evidence="11" id="KW-0051">Antiviral defense</keyword>
<evidence type="ECO:0000256" key="8">
    <source>
        <dbReference type="ARBA" id="ARBA00022801"/>
    </source>
</evidence>
<dbReference type="Gene3D" id="1.10.3210.10">
    <property type="entry name" value="Hypothetical protein af1432"/>
    <property type="match status" value="1"/>
</dbReference>
<evidence type="ECO:0000259" key="13">
    <source>
        <dbReference type="PROSITE" id="PS50887"/>
    </source>
</evidence>
<evidence type="ECO:0000313" key="14">
    <source>
        <dbReference type="EMBL" id="GCD77998.1"/>
    </source>
</evidence>
<dbReference type="InterPro" id="IPR013408">
    <property type="entry name" value="Cas10/Csm1"/>
</dbReference>
<dbReference type="EMBL" id="BHZE01000014">
    <property type="protein sequence ID" value="GCD77998.1"/>
    <property type="molecule type" value="Genomic_DNA"/>
</dbReference>
<reference evidence="14 15" key="1">
    <citation type="submission" date="2018-11" db="EMBL/GenBank/DDBJ databases">
        <title>Schleiferia aggregans sp. nov., a moderately thermophilic heterotrophic bacterium isolated from microbial mats at a terrestrial hot spring.</title>
        <authorList>
            <person name="Iino T."/>
            <person name="Ohkuma M."/>
            <person name="Haruta S."/>
        </authorList>
    </citation>
    <scope>NUCLEOTIDE SEQUENCE [LARGE SCALE GENOMIC DNA]</scope>
    <source>
        <strain evidence="14 15">LA</strain>
    </source>
</reference>
<protein>
    <recommendedName>
        <fullName evidence="3">CRISPR system single-strand-specific deoxyribonuclease Cas10/Csm1 (subtype III-A)</fullName>
    </recommendedName>
    <alternativeName>
        <fullName evidence="12">Cyclic oligoadenylate synthase</fullName>
    </alternativeName>
</protein>
<dbReference type="AlphaFoldDB" id="A0A401XLX8"/>
<evidence type="ECO:0000256" key="2">
    <source>
        <dbReference type="ARBA" id="ARBA00005700"/>
    </source>
</evidence>
<dbReference type="NCBIfam" id="TIGR02578">
    <property type="entry name" value="cas_TM1811_Csm1"/>
    <property type="match status" value="1"/>
</dbReference>
<evidence type="ECO:0000256" key="11">
    <source>
        <dbReference type="ARBA" id="ARBA00023118"/>
    </source>
</evidence>
<comment type="cofactor">
    <cofactor evidence="1">
        <name>a divalent metal cation</name>
        <dbReference type="ChEBI" id="CHEBI:60240"/>
    </cofactor>
</comment>
<keyword evidence="9" id="KW-0269">Exonuclease</keyword>
<feature type="domain" description="GGDEF" evidence="13">
    <location>
        <begin position="580"/>
        <end position="720"/>
    </location>
</feature>
<dbReference type="PANTHER" id="PTHR36528">
    <property type="entry name" value="CRISPR SYSTEM SINGLE-STRAND-SPECIFIC DEOXYRIBONUCLEASE CAS10/CSM1 (SUBTYPE III-A)"/>
    <property type="match status" value="1"/>
</dbReference>
<evidence type="ECO:0000256" key="1">
    <source>
        <dbReference type="ARBA" id="ARBA00001968"/>
    </source>
</evidence>
<dbReference type="RefSeq" id="WP_124398060.1">
    <property type="nucleotide sequence ID" value="NZ_BHZE01000014.1"/>
</dbReference>
<dbReference type="InterPro" id="IPR006674">
    <property type="entry name" value="HD_domain"/>
</dbReference>
<evidence type="ECO:0000256" key="6">
    <source>
        <dbReference type="ARBA" id="ARBA00022741"/>
    </source>
</evidence>
<dbReference type="Pfam" id="PF22335">
    <property type="entry name" value="Cas10-Cmr2_palm2"/>
    <property type="match status" value="1"/>
</dbReference>
<comment type="similarity">
    <text evidence="2">Belongs to the CRISPR-associated Cas10/Csm1 family.</text>
</comment>
<dbReference type="GO" id="GO:0004527">
    <property type="term" value="F:exonuclease activity"/>
    <property type="evidence" value="ECO:0007669"/>
    <property type="project" value="UniProtKB-KW"/>
</dbReference>
<dbReference type="GO" id="GO:0051607">
    <property type="term" value="P:defense response to virus"/>
    <property type="evidence" value="ECO:0007669"/>
    <property type="project" value="UniProtKB-KW"/>
</dbReference>
<dbReference type="SUPFAM" id="SSF109604">
    <property type="entry name" value="HD-domain/PDEase-like"/>
    <property type="match status" value="1"/>
</dbReference>
<keyword evidence="6" id="KW-0547">Nucleotide-binding</keyword>
<dbReference type="GO" id="GO:0004519">
    <property type="term" value="F:endonuclease activity"/>
    <property type="evidence" value="ECO:0007669"/>
    <property type="project" value="UniProtKB-KW"/>
</dbReference>
<evidence type="ECO:0000256" key="4">
    <source>
        <dbReference type="ARBA" id="ARBA00022679"/>
    </source>
</evidence>
<keyword evidence="8" id="KW-0378">Hydrolase</keyword>
<gene>
    <name evidence="14" type="ORF">JCM31826_14800</name>
</gene>
<dbReference type="InterPro" id="IPR000160">
    <property type="entry name" value="GGDEF_dom"/>
</dbReference>
<evidence type="ECO:0000256" key="3">
    <source>
        <dbReference type="ARBA" id="ARBA00014333"/>
    </source>
</evidence>
<dbReference type="Proteomes" id="UP000286715">
    <property type="component" value="Unassembled WGS sequence"/>
</dbReference>